<name>A0ACB9ZL43_CATRO</name>
<proteinExistence type="predicted"/>
<evidence type="ECO:0000313" key="2">
    <source>
        <dbReference type="Proteomes" id="UP001060085"/>
    </source>
</evidence>
<keyword evidence="2" id="KW-1185">Reference proteome</keyword>
<evidence type="ECO:0000313" key="1">
    <source>
        <dbReference type="EMBL" id="KAI5648150.1"/>
    </source>
</evidence>
<accession>A0ACB9ZL43</accession>
<protein>
    <submittedName>
        <fullName evidence="1">Uncharacterized protein</fullName>
    </submittedName>
</protein>
<gene>
    <name evidence="1" type="ORF">M9H77_34155</name>
</gene>
<sequence length="652" mass="71809">MFSRIMIEFWGFGSWLMGIFLVGIILESAIADPEINLINNGCSQYNATNKMEFFRNRNATFADLRNQISQEKKLFATGQQSRSSDPVYAMVQCRNYLSPADCLACYDAAVVQILNCSAANGARVIYDGCFLRYESNSFYDQTTLPGNTQICGNITASQPSAFQSDADALLRDLELATPRINGFFAASKRQVNGGGGTVYAVAQCAETITPTGCQDCLTVAYRNIQGCLPNVEGRAIDAACFARYSEIPFFADNQTTNIEPFLRGESSSKKKAIIGGVVGGAGGLILIILALFVWYQLYKKPKAVQKGNILGATELQGPVSYNYKDLKSATKDFIEENKLGQGGFGEVYKGTLKNGTIVAVKKLNLSSGRAKTEFDSEVRLISNVHHRNLVRLLGCASKGAELLLVHEYMANGSLDRFLYGDKRGTLNWKQRFDIIFGIARGLAYLHEQFHVCIIHRDIKPGNILLDNDFQAKIADFGLAKLLPQDQTHLSTKFAGTLGYTAPEYALHGHLSEKVDTYSFGIVVLEIISGRRSNDVTDDPVIEYLLEQAWKLHESDMHLKLVDETLDPSDYDAEEVKRMIKIALLCTQSQPAARPTMSQVVVLLSSDHSTETVIPIRSFADPDRRFYADTSLSTGTGSSTSNATASFTEFTGR</sequence>
<organism evidence="1 2">
    <name type="scientific">Catharanthus roseus</name>
    <name type="common">Madagascar periwinkle</name>
    <name type="synonym">Vinca rosea</name>
    <dbReference type="NCBI Taxonomy" id="4058"/>
    <lineage>
        <taxon>Eukaryota</taxon>
        <taxon>Viridiplantae</taxon>
        <taxon>Streptophyta</taxon>
        <taxon>Embryophyta</taxon>
        <taxon>Tracheophyta</taxon>
        <taxon>Spermatophyta</taxon>
        <taxon>Magnoliopsida</taxon>
        <taxon>eudicotyledons</taxon>
        <taxon>Gunneridae</taxon>
        <taxon>Pentapetalae</taxon>
        <taxon>asterids</taxon>
        <taxon>lamiids</taxon>
        <taxon>Gentianales</taxon>
        <taxon>Apocynaceae</taxon>
        <taxon>Rauvolfioideae</taxon>
        <taxon>Vinceae</taxon>
        <taxon>Catharanthinae</taxon>
        <taxon>Catharanthus</taxon>
    </lineage>
</organism>
<comment type="caution">
    <text evidence="1">The sequence shown here is derived from an EMBL/GenBank/DDBJ whole genome shotgun (WGS) entry which is preliminary data.</text>
</comment>
<dbReference type="Proteomes" id="UP001060085">
    <property type="component" value="Linkage Group LG08"/>
</dbReference>
<dbReference type="EMBL" id="CM044708">
    <property type="protein sequence ID" value="KAI5648150.1"/>
    <property type="molecule type" value="Genomic_DNA"/>
</dbReference>
<reference evidence="2" key="1">
    <citation type="journal article" date="2023" name="Nat. Plants">
        <title>Single-cell RNA sequencing provides a high-resolution roadmap for understanding the multicellular compartmentation of specialized metabolism.</title>
        <authorList>
            <person name="Sun S."/>
            <person name="Shen X."/>
            <person name="Li Y."/>
            <person name="Li Y."/>
            <person name="Wang S."/>
            <person name="Li R."/>
            <person name="Zhang H."/>
            <person name="Shen G."/>
            <person name="Guo B."/>
            <person name="Wei J."/>
            <person name="Xu J."/>
            <person name="St-Pierre B."/>
            <person name="Chen S."/>
            <person name="Sun C."/>
        </authorList>
    </citation>
    <scope>NUCLEOTIDE SEQUENCE [LARGE SCALE GENOMIC DNA]</scope>
</reference>